<evidence type="ECO:0000256" key="3">
    <source>
        <dbReference type="ARBA" id="ARBA00022737"/>
    </source>
</evidence>
<dbReference type="GO" id="GO:0032040">
    <property type="term" value="C:small-subunit processome"/>
    <property type="evidence" value="ECO:0007669"/>
    <property type="project" value="InterPro"/>
</dbReference>
<feature type="repeat" description="WD" evidence="5">
    <location>
        <begin position="342"/>
        <end position="375"/>
    </location>
</feature>
<evidence type="ECO:0000256" key="2">
    <source>
        <dbReference type="ARBA" id="ARBA00022574"/>
    </source>
</evidence>
<organism evidence="8 9">
    <name type="scientific">Triparma verrucosa</name>
    <dbReference type="NCBI Taxonomy" id="1606542"/>
    <lineage>
        <taxon>Eukaryota</taxon>
        <taxon>Sar</taxon>
        <taxon>Stramenopiles</taxon>
        <taxon>Ochrophyta</taxon>
        <taxon>Bolidophyceae</taxon>
        <taxon>Parmales</taxon>
        <taxon>Triparmaceae</taxon>
        <taxon>Triparma</taxon>
    </lineage>
</organism>
<accession>A0A9W7FJQ0</accession>
<evidence type="ECO:0000256" key="6">
    <source>
        <dbReference type="SAM" id="Coils"/>
    </source>
</evidence>
<dbReference type="PANTHER" id="PTHR19854">
    <property type="entry name" value="TRANSDUCIN BETA-LIKE 3"/>
    <property type="match status" value="1"/>
</dbReference>
<dbReference type="InterPro" id="IPR001680">
    <property type="entry name" value="WD40_rpt"/>
</dbReference>
<keyword evidence="3" id="KW-0677">Repeat</keyword>
<dbReference type="GO" id="GO:0030686">
    <property type="term" value="C:90S preribosome"/>
    <property type="evidence" value="ECO:0007669"/>
    <property type="project" value="TreeGrafter"/>
</dbReference>
<dbReference type="Pfam" id="PF08625">
    <property type="entry name" value="Utp13"/>
    <property type="match status" value="1"/>
</dbReference>
<evidence type="ECO:0000256" key="4">
    <source>
        <dbReference type="ARBA" id="ARBA00023242"/>
    </source>
</evidence>
<dbReference type="GO" id="GO:0000472">
    <property type="term" value="P:endonucleolytic cleavage to generate mature 5'-end of SSU-rRNA from (SSU-rRNA, 5.8S rRNA, LSU-rRNA)"/>
    <property type="evidence" value="ECO:0007669"/>
    <property type="project" value="TreeGrafter"/>
</dbReference>
<sequence length="667" mass="73155">MEYWCTLYNGSVLFSTKEGREVLKVQGDEDITSPTHITTFCTSSPTQTLSTLTSSTLSVHSLPYHPPPVPPLNSLPSTLRKFATINHNLIQPRNLISNASGELLALHSTSKVSVYSFKHCLPQTTCFNNLIPCYNEQPPTSKLRLTHSFPLSNCLNISFSVDKLGMSFMNCFVLADLERKINDPGVVTSLKEVDNGFIMCNDSVWKYGEGGWKGGERKLTTCCTVGGKGEVWTGGKDRCLTGEEGRRYEGHTETVLGVEAGTVSGVEYVVSLADDKTVKLWSGRKGKEGMVCHLTMRVEGNKGGTCLGISRNGKYLGVGGGDKIATVYNVVAGKELKKVCRLKGHKRSINDVTFSPVDRLCMTCGGEGLVKVWNLTGECVRTFQGHAGTVVKGVFTKDGGRVWTGDGGGILKCWSVKSSMCIGTIVAHEAPVWGMCWMGEDLITGGGDGKVIKWKDNSEETRMEAERLKDEEDLKNQELMNCLYKGEYLSAVRIALKMDKPRTCLQALEKAHAGSSLANVFNSLTDDEARRALSYSREWNTRSRNCLIGNLLFTHAVDRYGVEGLVDLGVEKLVHAMIGYNERHLTRFDGLIEGGYVVEHVLEQMNVLEGEGGEDVYGLTEDKVDQEVFKKVEGRVVVEEGTWVDGVLEIGSDGEGDGEMEVEDEAE</sequence>
<dbReference type="InterPro" id="IPR015943">
    <property type="entry name" value="WD40/YVTN_repeat-like_dom_sf"/>
</dbReference>
<proteinExistence type="predicted"/>
<dbReference type="EMBL" id="BRXX01000462">
    <property type="protein sequence ID" value="GMI13268.1"/>
    <property type="molecule type" value="Genomic_DNA"/>
</dbReference>
<keyword evidence="4" id="KW-0539">Nucleus</keyword>
<keyword evidence="2 5" id="KW-0853">WD repeat</keyword>
<dbReference type="PANTHER" id="PTHR19854:SF15">
    <property type="entry name" value="TRANSDUCIN BETA-LIKE PROTEIN 3"/>
    <property type="match status" value="1"/>
</dbReference>
<dbReference type="SMART" id="SM00320">
    <property type="entry name" value="WD40"/>
    <property type="match status" value="5"/>
</dbReference>
<evidence type="ECO:0000256" key="1">
    <source>
        <dbReference type="ARBA" id="ARBA00004604"/>
    </source>
</evidence>
<dbReference type="PROSITE" id="PS50294">
    <property type="entry name" value="WD_REPEATS_REGION"/>
    <property type="match status" value="1"/>
</dbReference>
<name>A0A9W7FJQ0_9STRA</name>
<dbReference type="GO" id="GO:0034511">
    <property type="term" value="F:U3 snoRNA binding"/>
    <property type="evidence" value="ECO:0007669"/>
    <property type="project" value="TreeGrafter"/>
</dbReference>
<comment type="subcellular location">
    <subcellularLocation>
        <location evidence="1">Nucleus</location>
        <location evidence="1">Nucleolus</location>
    </subcellularLocation>
</comment>
<feature type="domain" description="U3 small nucleolar RNA-associated protein 13 C-terminal" evidence="7">
    <location>
        <begin position="476"/>
        <end position="605"/>
    </location>
</feature>
<comment type="caution">
    <text evidence="8">The sequence shown here is derived from an EMBL/GenBank/DDBJ whole genome shotgun (WGS) entry which is preliminary data.</text>
</comment>
<keyword evidence="9" id="KW-1185">Reference proteome</keyword>
<gene>
    <name evidence="8" type="ORF">TrVE_jg12581</name>
</gene>
<dbReference type="GO" id="GO:0000480">
    <property type="term" value="P:endonucleolytic cleavage in 5'-ETS of tricistronic rRNA transcript (SSU-rRNA, 5.8S rRNA, LSU-rRNA)"/>
    <property type="evidence" value="ECO:0007669"/>
    <property type="project" value="TreeGrafter"/>
</dbReference>
<dbReference type="Gene3D" id="2.130.10.10">
    <property type="entry name" value="YVTN repeat-like/Quinoprotein amine dehydrogenase"/>
    <property type="match status" value="1"/>
</dbReference>
<evidence type="ECO:0000313" key="9">
    <source>
        <dbReference type="Proteomes" id="UP001165160"/>
    </source>
</evidence>
<dbReference type="PROSITE" id="PS50082">
    <property type="entry name" value="WD_REPEATS_2"/>
    <property type="match status" value="1"/>
</dbReference>
<dbReference type="InterPro" id="IPR013934">
    <property type="entry name" value="Utp13_C"/>
</dbReference>
<feature type="coiled-coil region" evidence="6">
    <location>
        <begin position="451"/>
        <end position="478"/>
    </location>
</feature>
<dbReference type="Proteomes" id="UP001165160">
    <property type="component" value="Unassembled WGS sequence"/>
</dbReference>
<reference evidence="9" key="1">
    <citation type="journal article" date="2023" name="Commun. Biol.">
        <title>Genome analysis of Parmales, the sister group of diatoms, reveals the evolutionary specialization of diatoms from phago-mixotrophs to photoautotrophs.</title>
        <authorList>
            <person name="Ban H."/>
            <person name="Sato S."/>
            <person name="Yoshikawa S."/>
            <person name="Yamada K."/>
            <person name="Nakamura Y."/>
            <person name="Ichinomiya M."/>
            <person name="Sato N."/>
            <person name="Blanc-Mathieu R."/>
            <person name="Endo H."/>
            <person name="Kuwata A."/>
            <person name="Ogata H."/>
        </authorList>
    </citation>
    <scope>NUCLEOTIDE SEQUENCE [LARGE SCALE GENOMIC DNA]</scope>
    <source>
        <strain evidence="9">NIES 3699</strain>
    </source>
</reference>
<dbReference type="InterPro" id="IPR036322">
    <property type="entry name" value="WD40_repeat_dom_sf"/>
</dbReference>
<evidence type="ECO:0000256" key="5">
    <source>
        <dbReference type="PROSITE-ProRule" id="PRU00221"/>
    </source>
</evidence>
<evidence type="ECO:0000259" key="7">
    <source>
        <dbReference type="Pfam" id="PF08625"/>
    </source>
</evidence>
<protein>
    <recommendedName>
        <fullName evidence="7">U3 small nucleolar RNA-associated protein 13 C-terminal domain-containing protein</fullName>
    </recommendedName>
</protein>
<keyword evidence="6" id="KW-0175">Coiled coil</keyword>
<dbReference type="Pfam" id="PF00400">
    <property type="entry name" value="WD40"/>
    <property type="match status" value="2"/>
</dbReference>
<dbReference type="AlphaFoldDB" id="A0A9W7FJQ0"/>
<dbReference type="SUPFAM" id="SSF50978">
    <property type="entry name" value="WD40 repeat-like"/>
    <property type="match status" value="1"/>
</dbReference>
<evidence type="ECO:0000313" key="8">
    <source>
        <dbReference type="EMBL" id="GMI13268.1"/>
    </source>
</evidence>